<evidence type="ECO:0000313" key="2">
    <source>
        <dbReference type="Proteomes" id="UP000466692"/>
    </source>
</evidence>
<comment type="caution">
    <text evidence="1">The sequence shown here is derived from an EMBL/GenBank/DDBJ whole genome shotgun (WGS) entry which is preliminary data.</text>
</comment>
<name>A0ACC7VJA0_9BACI</name>
<dbReference type="EMBL" id="WMEU01000003">
    <property type="protein sequence ID" value="MYL54024.1"/>
    <property type="molecule type" value="Genomic_DNA"/>
</dbReference>
<keyword evidence="1" id="KW-0540">Nuclease</keyword>
<keyword evidence="1" id="KW-0255">Endonuclease</keyword>
<reference evidence="1" key="1">
    <citation type="submission" date="2019-11" db="EMBL/GenBank/DDBJ databases">
        <title>Genome sequences of 17 halophilic strains isolated from different environments.</title>
        <authorList>
            <person name="Furrow R.E."/>
        </authorList>
    </citation>
    <scope>NUCLEOTIDE SEQUENCE</scope>
    <source>
        <strain evidence="1">22510_22_Filter</strain>
    </source>
</reference>
<keyword evidence="1" id="KW-0378">Hydrolase</keyword>
<proteinExistence type="predicted"/>
<dbReference type="Proteomes" id="UP000466692">
    <property type="component" value="Unassembled WGS sequence"/>
</dbReference>
<keyword evidence="2" id="KW-1185">Reference proteome</keyword>
<accession>A0ACC7VJA0</accession>
<gene>
    <name evidence="1" type="ORF">GLW08_11815</name>
</gene>
<evidence type="ECO:0000313" key="1">
    <source>
        <dbReference type="EMBL" id="MYL54024.1"/>
    </source>
</evidence>
<sequence>MARFNYELTMAKIEKFKNERRGEGDLETYKPWITVRDLASKGRSSREFGVKVKREYHLLSDLERYFFYIAEWSDNIVDIKEQFPILEREKTMEIAEILGFKHPKDTKTKVNAVVTVDFLISFKNKEGEIKTVGRSIKPSSELIKKRTIEKLLIEKHYFESIGIDWAIVTEREINKNLAVNIQELREYLLRENQIDKGVTDFLLSKMKTLSKEGVIMEDIKHISQVEGFRLDELLTALKVLIATKQIPFNLNQRLDFNKTWSFYKIGG</sequence>
<protein>
    <submittedName>
        <fullName evidence="1">Heteromeric transposase endonuclease subunit TnsA</fullName>
    </submittedName>
</protein>
<organism evidence="1 2">
    <name type="scientific">Pontibacillus yanchengensis</name>
    <dbReference type="NCBI Taxonomy" id="462910"/>
    <lineage>
        <taxon>Bacteria</taxon>
        <taxon>Bacillati</taxon>
        <taxon>Bacillota</taxon>
        <taxon>Bacilli</taxon>
        <taxon>Bacillales</taxon>
        <taxon>Bacillaceae</taxon>
        <taxon>Pontibacillus</taxon>
    </lineage>
</organism>